<accession>A0A255XMJ7</accession>
<dbReference type="RefSeq" id="WP_094409764.1">
    <property type="nucleotide sequence ID" value="NZ_BMJZ01000002.1"/>
</dbReference>
<evidence type="ECO:0000256" key="5">
    <source>
        <dbReference type="ARBA" id="ARBA00023270"/>
    </source>
</evidence>
<dbReference type="Pfam" id="PF01791">
    <property type="entry name" value="DeoC"/>
    <property type="match status" value="1"/>
</dbReference>
<dbReference type="Gene3D" id="3.20.20.70">
    <property type="entry name" value="Aldolase class I"/>
    <property type="match status" value="1"/>
</dbReference>
<keyword evidence="4" id="KW-0456">Lyase</keyword>
<evidence type="ECO:0000256" key="4">
    <source>
        <dbReference type="ARBA" id="ARBA00023239"/>
    </source>
</evidence>
<keyword evidence="5" id="KW-0704">Schiff base</keyword>
<gene>
    <name evidence="8" type="primary">deoC</name>
    <name evidence="8" type="ORF">CHR90_14730</name>
</gene>
<evidence type="ECO:0000256" key="3">
    <source>
        <dbReference type="ARBA" id="ARBA00012515"/>
    </source>
</evidence>
<dbReference type="EMBL" id="NOXS01000033">
    <property type="protein sequence ID" value="OYQ18203.1"/>
    <property type="molecule type" value="Genomic_DNA"/>
</dbReference>
<dbReference type="EC" id="4.1.2.4" evidence="3 7"/>
<evidence type="ECO:0000313" key="8">
    <source>
        <dbReference type="EMBL" id="OYQ18203.1"/>
    </source>
</evidence>
<dbReference type="PANTHER" id="PTHR10889">
    <property type="entry name" value="DEOXYRIBOSE-PHOSPHATE ALDOLASE"/>
    <property type="match status" value="1"/>
</dbReference>
<dbReference type="GO" id="GO:0005737">
    <property type="term" value="C:cytoplasm"/>
    <property type="evidence" value="ECO:0007669"/>
    <property type="project" value="InterPro"/>
</dbReference>
<organism evidence="8 9">
    <name type="scientific">Elstera cyanobacteriorum</name>
    <dbReference type="NCBI Taxonomy" id="2022747"/>
    <lineage>
        <taxon>Bacteria</taxon>
        <taxon>Pseudomonadati</taxon>
        <taxon>Pseudomonadota</taxon>
        <taxon>Alphaproteobacteria</taxon>
        <taxon>Rhodospirillales</taxon>
        <taxon>Rhodospirillaceae</taxon>
        <taxon>Elstera</taxon>
    </lineage>
</organism>
<reference evidence="8 9" key="1">
    <citation type="submission" date="2017-07" db="EMBL/GenBank/DDBJ databases">
        <title>Elstera cyanobacteriorum sp. nov., a novel bacterium isolated from cyanobacterial aggregates in a eutrophic lake.</title>
        <authorList>
            <person name="Cai H."/>
        </authorList>
    </citation>
    <scope>NUCLEOTIDE SEQUENCE [LARGE SCALE GENOMIC DNA]</scope>
    <source>
        <strain evidence="8 9">TH019</strain>
    </source>
</reference>
<dbReference type="InterPro" id="IPR011343">
    <property type="entry name" value="DeoC"/>
</dbReference>
<comment type="pathway">
    <text evidence="1">Carbohydrate degradation; 2-deoxy-D-ribose 1-phosphate degradation; D-glyceraldehyde 3-phosphate and acetaldehyde from 2-deoxy-alpha-D-ribose 1-phosphate: step 2/2.</text>
</comment>
<keyword evidence="9" id="KW-1185">Reference proteome</keyword>
<dbReference type="AlphaFoldDB" id="A0A255XMJ7"/>
<evidence type="ECO:0000313" key="9">
    <source>
        <dbReference type="Proteomes" id="UP000216361"/>
    </source>
</evidence>
<dbReference type="InterPro" id="IPR002915">
    <property type="entry name" value="DeoC/FbaB/LacD_aldolase"/>
</dbReference>
<proteinExistence type="inferred from homology"/>
<evidence type="ECO:0000256" key="2">
    <source>
        <dbReference type="ARBA" id="ARBA00009473"/>
    </source>
</evidence>
<evidence type="ECO:0000256" key="1">
    <source>
        <dbReference type="ARBA" id="ARBA00004816"/>
    </source>
</evidence>
<sequence>MSLTDTAKRAVGLLDLTSLNATDTEETIQALCTKAVTPAGPVAAICIYGPFVALANGLLDQRIGLATVVNFPEGTQDRKTIETDIIAALHAGADEIDLVFPWQAFLSGKRTLARDIVAAARAVCPTGVILKVILETGSLASPTAIREASEAAILSGADFLKTSTGKTAVGATLEAARIMLSVIHDMDPEVGFKASGGVRTVEDAAAYLAVADEIMGPDWATPETFRFGASSLLDDLLKTLGHGSTSAEPSRASY</sequence>
<dbReference type="SUPFAM" id="SSF51569">
    <property type="entry name" value="Aldolase"/>
    <property type="match status" value="1"/>
</dbReference>
<comment type="caution">
    <text evidence="8">The sequence shown here is derived from an EMBL/GenBank/DDBJ whole genome shotgun (WGS) entry which is preliminary data.</text>
</comment>
<dbReference type="GO" id="GO:0016052">
    <property type="term" value="P:carbohydrate catabolic process"/>
    <property type="evidence" value="ECO:0007669"/>
    <property type="project" value="TreeGrafter"/>
</dbReference>
<dbReference type="NCBIfam" id="TIGR00126">
    <property type="entry name" value="deoC"/>
    <property type="match status" value="1"/>
</dbReference>
<dbReference type="SMART" id="SM01133">
    <property type="entry name" value="DeoC"/>
    <property type="match status" value="1"/>
</dbReference>
<evidence type="ECO:0000256" key="6">
    <source>
        <dbReference type="ARBA" id="ARBA00048791"/>
    </source>
</evidence>
<dbReference type="Proteomes" id="UP000216361">
    <property type="component" value="Unassembled WGS sequence"/>
</dbReference>
<comment type="catalytic activity">
    <reaction evidence="6">
        <text>2-deoxy-D-ribose 5-phosphate = D-glyceraldehyde 3-phosphate + acetaldehyde</text>
        <dbReference type="Rhea" id="RHEA:12821"/>
        <dbReference type="ChEBI" id="CHEBI:15343"/>
        <dbReference type="ChEBI" id="CHEBI:59776"/>
        <dbReference type="ChEBI" id="CHEBI:62877"/>
        <dbReference type="EC" id="4.1.2.4"/>
    </reaction>
</comment>
<dbReference type="PANTHER" id="PTHR10889:SF3">
    <property type="entry name" value="DEOXYRIBOSE-PHOSPHATE ALDOLASE"/>
    <property type="match status" value="1"/>
</dbReference>
<comment type="similarity">
    <text evidence="2">Belongs to the DeoC/FbaB aldolase family. DeoC type 2 subfamily.</text>
</comment>
<dbReference type="GO" id="GO:0004139">
    <property type="term" value="F:deoxyribose-phosphate aldolase activity"/>
    <property type="evidence" value="ECO:0007669"/>
    <property type="project" value="UniProtKB-UniRule"/>
</dbReference>
<dbReference type="OrthoDB" id="6579831at2"/>
<protein>
    <recommendedName>
        <fullName evidence="3 7">Deoxyribose-phosphate aldolase</fullName>
        <ecNumber evidence="3 7">4.1.2.4</ecNumber>
    </recommendedName>
</protein>
<dbReference type="PIRSF" id="PIRSF001357">
    <property type="entry name" value="DeoC"/>
    <property type="match status" value="1"/>
</dbReference>
<dbReference type="InterPro" id="IPR013785">
    <property type="entry name" value="Aldolase_TIM"/>
</dbReference>
<dbReference type="GO" id="GO:0009264">
    <property type="term" value="P:deoxyribonucleotide catabolic process"/>
    <property type="evidence" value="ECO:0007669"/>
    <property type="project" value="UniProtKB-UniRule"/>
</dbReference>
<evidence type="ECO:0000256" key="7">
    <source>
        <dbReference type="NCBIfam" id="TIGR00126"/>
    </source>
</evidence>
<dbReference type="CDD" id="cd00959">
    <property type="entry name" value="DeoC"/>
    <property type="match status" value="1"/>
</dbReference>
<name>A0A255XMJ7_9PROT</name>